<proteinExistence type="predicted"/>
<dbReference type="CDD" id="cd00851">
    <property type="entry name" value="MTH1175"/>
    <property type="match status" value="1"/>
</dbReference>
<evidence type="ECO:0000313" key="3">
    <source>
        <dbReference type="EMBL" id="QNM11571.1"/>
    </source>
</evidence>
<protein>
    <submittedName>
        <fullName evidence="3">NifB/NifX family molybdenum-iron cluster-binding protein</fullName>
    </submittedName>
</protein>
<dbReference type="PANTHER" id="PTHR42983">
    <property type="entry name" value="DINITROGENASE IRON-MOLYBDENUM COFACTOR PROTEIN-RELATED"/>
    <property type="match status" value="1"/>
</dbReference>
<dbReference type="PANTHER" id="PTHR42983:SF1">
    <property type="entry name" value="IRON-MOLYBDENUM PROTEIN"/>
    <property type="match status" value="1"/>
</dbReference>
<evidence type="ECO:0000259" key="2">
    <source>
        <dbReference type="Pfam" id="PF02579"/>
    </source>
</evidence>
<evidence type="ECO:0000313" key="4">
    <source>
        <dbReference type="Proteomes" id="UP000515856"/>
    </source>
</evidence>
<sequence length="128" mass="13320">MRYAITMENNMVFQHFGKCPSFLLVNMENGEIVSKEVLSSGGSGHGALATLLAQANVDTLICGGIGQGARDALAQNNIQVIAGANGNVDVIIDALKAGTLKDDPSGSCNHHHEEGHTCGDHSEGGCHH</sequence>
<accession>A0A7G9GL89</accession>
<dbReference type="Proteomes" id="UP000515856">
    <property type="component" value="Chromosome"/>
</dbReference>
<gene>
    <name evidence="3" type="ORF">H9Q80_15160</name>
</gene>
<dbReference type="RefSeq" id="WP_117452412.1">
    <property type="nucleotide sequence ID" value="NZ_CP060636.1"/>
</dbReference>
<dbReference type="EMBL" id="CP060636">
    <property type="protein sequence ID" value="QNM11571.1"/>
    <property type="molecule type" value="Genomic_DNA"/>
</dbReference>
<name>A0A7G9GL89_9FIRM</name>
<organism evidence="3 4">
    <name type="scientific">[Eubacterium] hominis</name>
    <dbReference type="NCBI Taxonomy" id="2764325"/>
    <lineage>
        <taxon>Bacteria</taxon>
        <taxon>Bacillati</taxon>
        <taxon>Bacillota</taxon>
        <taxon>Erysipelotrichia</taxon>
        <taxon>Erysipelotrichales</taxon>
        <taxon>Erysipelotrichaceae</taxon>
        <taxon>Amedibacillus</taxon>
    </lineage>
</organism>
<dbReference type="InterPro" id="IPR033913">
    <property type="entry name" value="MTH1175_dom"/>
</dbReference>
<dbReference type="Gene3D" id="3.30.420.130">
    <property type="entry name" value="Dinitrogenase iron-molybdenum cofactor biosynthesis domain"/>
    <property type="match status" value="1"/>
</dbReference>
<evidence type="ECO:0000256" key="1">
    <source>
        <dbReference type="SAM" id="MobiDB-lite"/>
    </source>
</evidence>
<dbReference type="SUPFAM" id="SSF53146">
    <property type="entry name" value="Nitrogenase accessory factor-like"/>
    <property type="match status" value="1"/>
</dbReference>
<dbReference type="AlphaFoldDB" id="A0A7G9GL89"/>
<feature type="region of interest" description="Disordered" evidence="1">
    <location>
        <begin position="103"/>
        <end position="128"/>
    </location>
</feature>
<feature type="domain" description="Dinitrogenase iron-molybdenum cofactor biosynthesis" evidence="2">
    <location>
        <begin position="9"/>
        <end position="96"/>
    </location>
</feature>
<reference evidence="3 4" key="1">
    <citation type="submission" date="2020-08" db="EMBL/GenBank/DDBJ databases">
        <authorList>
            <person name="Liu C."/>
            <person name="Sun Q."/>
        </authorList>
    </citation>
    <scope>NUCLEOTIDE SEQUENCE [LARGE SCALE GENOMIC DNA]</scope>
    <source>
        <strain evidence="3 4">NSJ-61</strain>
    </source>
</reference>
<dbReference type="Pfam" id="PF02579">
    <property type="entry name" value="Nitro_FeMo-Co"/>
    <property type="match status" value="1"/>
</dbReference>
<dbReference type="KEGG" id="ehn:H9Q80_15160"/>
<keyword evidence="4" id="KW-1185">Reference proteome</keyword>
<dbReference type="InterPro" id="IPR036105">
    <property type="entry name" value="DiNase_FeMo-co_biosyn_sf"/>
</dbReference>
<dbReference type="InterPro" id="IPR003731">
    <property type="entry name" value="Di-Nase_FeMo-co_biosynth"/>
</dbReference>